<gene>
    <name evidence="5" type="ORF">L9W94_13445</name>
</gene>
<dbReference type="Proteomes" id="UP001140979">
    <property type="component" value="Unassembled WGS sequence"/>
</dbReference>
<evidence type="ECO:0000313" key="6">
    <source>
        <dbReference type="Proteomes" id="UP001140979"/>
    </source>
</evidence>
<evidence type="ECO:0000256" key="3">
    <source>
        <dbReference type="ARBA" id="ARBA00022679"/>
    </source>
</evidence>
<feature type="domain" description="Fucosyltransferase C-terminal" evidence="4">
    <location>
        <begin position="218"/>
        <end position="301"/>
    </location>
</feature>
<dbReference type="RefSeq" id="WP_274676422.1">
    <property type="nucleotide sequence ID" value="NZ_JAKNBA010000024.1"/>
</dbReference>
<evidence type="ECO:0000256" key="1">
    <source>
        <dbReference type="ARBA" id="ARBA00008919"/>
    </source>
</evidence>
<keyword evidence="3" id="KW-0808">Transferase</keyword>
<accession>A0A9X4ITI3</accession>
<protein>
    <submittedName>
        <fullName evidence="5">Glycosyltransferase family 10</fullName>
    </submittedName>
</protein>
<dbReference type="SUPFAM" id="SSF53756">
    <property type="entry name" value="UDP-Glycosyltransferase/glycogen phosphorylase"/>
    <property type="match status" value="1"/>
</dbReference>
<organism evidence="5 6">
    <name type="scientific">Vibrio aestuarianus</name>
    <dbReference type="NCBI Taxonomy" id="28171"/>
    <lineage>
        <taxon>Bacteria</taxon>
        <taxon>Pseudomonadati</taxon>
        <taxon>Pseudomonadota</taxon>
        <taxon>Gammaproteobacteria</taxon>
        <taxon>Vibrionales</taxon>
        <taxon>Vibrionaceae</taxon>
        <taxon>Vibrio</taxon>
    </lineage>
</organism>
<dbReference type="PANTHER" id="PTHR11929">
    <property type="entry name" value="ALPHA- 1,3 -FUCOSYLTRANSFERASE"/>
    <property type="match status" value="1"/>
</dbReference>
<comment type="caution">
    <text evidence="5">The sequence shown here is derived from an EMBL/GenBank/DDBJ whole genome shotgun (WGS) entry which is preliminary data.</text>
</comment>
<name>A0A9X4ITI3_9VIBR</name>
<evidence type="ECO:0000313" key="5">
    <source>
        <dbReference type="EMBL" id="MDE1243133.1"/>
    </source>
</evidence>
<comment type="similarity">
    <text evidence="1">Belongs to the glycosyltransferase 10 family.</text>
</comment>
<dbReference type="PANTHER" id="PTHR11929:SF194">
    <property type="entry name" value="ALPHA-(1,3)-FUCOSYLTRANSFERASE 10"/>
    <property type="match status" value="1"/>
</dbReference>
<proteinExistence type="inferred from homology"/>
<dbReference type="Pfam" id="PF00852">
    <property type="entry name" value="Glyco_transf_10"/>
    <property type="match status" value="1"/>
</dbReference>
<evidence type="ECO:0000256" key="2">
    <source>
        <dbReference type="ARBA" id="ARBA00022676"/>
    </source>
</evidence>
<dbReference type="GO" id="GO:0046920">
    <property type="term" value="F:alpha-(1-&gt;3)-fucosyltransferase activity"/>
    <property type="evidence" value="ECO:0007669"/>
    <property type="project" value="TreeGrafter"/>
</dbReference>
<evidence type="ECO:0000259" key="4">
    <source>
        <dbReference type="Pfam" id="PF00852"/>
    </source>
</evidence>
<keyword evidence="2" id="KW-0328">Glycosyltransferase</keyword>
<dbReference type="AlphaFoldDB" id="A0A9X4ITI3"/>
<sequence length="341" mass="40312">MKASLVVDYHLNNKIFDISDTNINRDNCVYSNWLLKKALHRCGITLSTCDINSPLDSKVVICFDMPAENVKVDYEFSYLFLFECEVIKPKSWNIENHRKFNKVFTWNDELVDNEKYFKINFAHKFPECKAEYHSKQKRFSDKKLCALISGNKKVSHELELYSERVKTIRWFESNTAHDFDLYGVGWKQYTSENKYIRFLISKLPKISKIIAPNFPSYKGKVDSKFETLSNYKFAICYENAQGITGYITEKIFDCFFAGCVPIYWGAPNVTEHIPENCFIDRRKFKKHKDLYFYINNMTEKEYLEIQRNIENYLFSKKADPYRAEIFANTIVNHICDDLSLS</sequence>
<dbReference type="InterPro" id="IPR055270">
    <property type="entry name" value="Glyco_tran_10_C"/>
</dbReference>
<dbReference type="InterPro" id="IPR038577">
    <property type="entry name" value="GT10-like_C_sf"/>
</dbReference>
<dbReference type="Gene3D" id="3.40.50.11660">
    <property type="entry name" value="Glycosyl transferase family 10, C-terminal domain"/>
    <property type="match status" value="1"/>
</dbReference>
<reference evidence="5" key="1">
    <citation type="submission" date="2022-02" db="EMBL/GenBank/DDBJ databases">
        <title>Emergence and expansion in Europe of a Vibrio aestuarianus clonal complex pathogenic for oysters.</title>
        <authorList>
            <person name="Mesnil A."/>
            <person name="Travers M.-A."/>
        </authorList>
    </citation>
    <scope>NUCLEOTIDE SEQUENCE</scope>
    <source>
        <strain evidence="5">19_064_11T1</strain>
    </source>
</reference>
<dbReference type="GO" id="GO:0016020">
    <property type="term" value="C:membrane"/>
    <property type="evidence" value="ECO:0007669"/>
    <property type="project" value="InterPro"/>
</dbReference>
<dbReference type="EMBL" id="JAKNBA010000024">
    <property type="protein sequence ID" value="MDE1243133.1"/>
    <property type="molecule type" value="Genomic_DNA"/>
</dbReference>
<dbReference type="InterPro" id="IPR001503">
    <property type="entry name" value="Glyco_trans_10"/>
</dbReference>